<sequence>MEYIPTKPVNLPLAEFMALEFYLMDNRPGVKPELFVTELVKRWLAIENERLALRRDGPALRGFQWKKLFLPEGTNLRTSYGDDVAFAKVRGDRIVSDDGAALTPSQFANQRAKGRNAWRFVWLRFPGNERWVRADDCRVRPHRGGDRHASPDHIRSGSG</sequence>
<dbReference type="RefSeq" id="WP_145879240.1">
    <property type="nucleotide sequence ID" value="NZ_CP046904.1"/>
</dbReference>
<dbReference type="Proteomes" id="UP000315112">
    <property type="component" value="Unassembled WGS sequence"/>
</dbReference>
<proteinExistence type="predicted"/>
<evidence type="ECO:0000313" key="5">
    <source>
        <dbReference type="Proteomes" id="UP000437862"/>
    </source>
</evidence>
<protein>
    <submittedName>
        <fullName evidence="3">Uncharacterized protein</fullName>
    </submittedName>
</protein>
<evidence type="ECO:0000256" key="1">
    <source>
        <dbReference type="SAM" id="MobiDB-lite"/>
    </source>
</evidence>
<accession>A0A562PJ57</accession>
<reference evidence="2 5" key="3">
    <citation type="submission" date="2019-12" db="EMBL/GenBank/DDBJ databases">
        <title>Draft Genome Sequences of Six Type Strains of the Genus Massilia.</title>
        <authorList>
            <person name="Miess H."/>
            <person name="Frediansyah A."/>
            <person name="Goeker M."/>
            <person name="Gross H."/>
        </authorList>
    </citation>
    <scope>NUCLEOTIDE SEQUENCE [LARGE SCALE GENOMIC DNA]</scope>
    <source>
        <strain evidence="2 5">DSM 26639</strain>
    </source>
</reference>
<evidence type="ECO:0000313" key="4">
    <source>
        <dbReference type="Proteomes" id="UP000315112"/>
    </source>
</evidence>
<dbReference type="OrthoDB" id="9151776at2"/>
<reference evidence="3 4" key="1">
    <citation type="journal article" date="2015" name="Stand. Genomic Sci.">
        <title>Genomic Encyclopedia of Bacterial and Archaeal Type Strains, Phase III: the genomes of soil and plant-associated and newly described type strains.</title>
        <authorList>
            <person name="Whitman W.B."/>
            <person name="Woyke T."/>
            <person name="Klenk H.P."/>
            <person name="Zhou Y."/>
            <person name="Lilburn T.G."/>
            <person name="Beck B.J."/>
            <person name="De Vos P."/>
            <person name="Vandamme P."/>
            <person name="Eisen J.A."/>
            <person name="Garrity G."/>
            <person name="Hugenholtz P."/>
            <person name="Kyrpides N.C."/>
        </authorList>
    </citation>
    <scope>NUCLEOTIDE SEQUENCE [LARGE SCALE GENOMIC DNA]</scope>
    <source>
        <strain evidence="3 4">CGMCC 1.10685</strain>
    </source>
</reference>
<keyword evidence="5" id="KW-1185">Reference proteome</keyword>
<gene>
    <name evidence="2" type="ORF">GO485_25520</name>
    <name evidence="3" type="ORF">IP92_04452</name>
</gene>
<reference evidence="3" key="2">
    <citation type="submission" date="2019-07" db="EMBL/GenBank/DDBJ databases">
        <authorList>
            <person name="Whitman W."/>
            <person name="Huntemann M."/>
            <person name="Clum A."/>
            <person name="Pillay M."/>
            <person name="Palaniappan K."/>
            <person name="Varghese N."/>
            <person name="Mikhailova N."/>
            <person name="Stamatis D."/>
            <person name="Reddy T."/>
            <person name="Daum C."/>
            <person name="Shapiro N."/>
            <person name="Ivanova N."/>
            <person name="Kyrpides N."/>
            <person name="Woyke T."/>
        </authorList>
    </citation>
    <scope>NUCLEOTIDE SEQUENCE</scope>
    <source>
        <strain evidence="3">CGMCC 1.10685</strain>
    </source>
</reference>
<dbReference type="EMBL" id="VLKW01000009">
    <property type="protein sequence ID" value="TWI44502.1"/>
    <property type="molecule type" value="Genomic_DNA"/>
</dbReference>
<dbReference type="Proteomes" id="UP000437862">
    <property type="component" value="Chromosome"/>
</dbReference>
<dbReference type="EMBL" id="CP046904">
    <property type="protein sequence ID" value="QGZ42073.1"/>
    <property type="molecule type" value="Genomic_DNA"/>
</dbReference>
<evidence type="ECO:0000313" key="3">
    <source>
        <dbReference type="EMBL" id="TWI44502.1"/>
    </source>
</evidence>
<organism evidence="3 4">
    <name type="scientific">Pseudoduganella flava</name>
    <dbReference type="NCBI Taxonomy" id="871742"/>
    <lineage>
        <taxon>Bacteria</taxon>
        <taxon>Pseudomonadati</taxon>
        <taxon>Pseudomonadota</taxon>
        <taxon>Betaproteobacteria</taxon>
        <taxon>Burkholderiales</taxon>
        <taxon>Oxalobacteraceae</taxon>
        <taxon>Telluria group</taxon>
        <taxon>Pseudoduganella</taxon>
    </lineage>
</organism>
<dbReference type="AlphaFoldDB" id="A0A562PJ57"/>
<evidence type="ECO:0000313" key="2">
    <source>
        <dbReference type="EMBL" id="QGZ42073.1"/>
    </source>
</evidence>
<name>A0A562PJ57_9BURK</name>
<feature type="region of interest" description="Disordered" evidence="1">
    <location>
        <begin position="140"/>
        <end position="159"/>
    </location>
</feature>